<proteinExistence type="predicted"/>
<keyword evidence="3" id="KW-1185">Reference proteome</keyword>
<gene>
    <name evidence="2" type="ORF">G5I_07107</name>
</gene>
<name>F4WMX0_ACREC</name>
<evidence type="ECO:0000313" key="2">
    <source>
        <dbReference type="EMBL" id="EGI64440.1"/>
    </source>
</evidence>
<protein>
    <submittedName>
        <fullName evidence="2">Uncharacterized protein</fullName>
    </submittedName>
</protein>
<organism evidence="3">
    <name type="scientific">Acromyrmex echinatior</name>
    <name type="common">Panamanian leafcutter ant</name>
    <name type="synonym">Acromyrmex octospinosus echinatior</name>
    <dbReference type="NCBI Taxonomy" id="103372"/>
    <lineage>
        <taxon>Eukaryota</taxon>
        <taxon>Metazoa</taxon>
        <taxon>Ecdysozoa</taxon>
        <taxon>Arthropoda</taxon>
        <taxon>Hexapoda</taxon>
        <taxon>Insecta</taxon>
        <taxon>Pterygota</taxon>
        <taxon>Neoptera</taxon>
        <taxon>Endopterygota</taxon>
        <taxon>Hymenoptera</taxon>
        <taxon>Apocrita</taxon>
        <taxon>Aculeata</taxon>
        <taxon>Formicoidea</taxon>
        <taxon>Formicidae</taxon>
        <taxon>Myrmicinae</taxon>
        <taxon>Acromyrmex</taxon>
    </lineage>
</organism>
<dbReference type="AlphaFoldDB" id="F4WMX0"/>
<sequence>MYEPVLLFVDSDGREGCWSSARWLLALSCSPALEPLKSGVTTTIATLQTVLLRRKANAYDNDENDKDDKNDASRPDDDKVPEVRSRLKLDGTLRAAYLFPQIDPKMVSDEKMGNSGKYAALGFTLQKSEKIEGVECKSKPLVNSSVYILDFDIAKVEQPAKNCTKSKYLTLNILINLENSIARFLGCVVTNSKHFFLSAEDRRQKIKNPELSSVDTLDLIFLIVDLTCVIGSVTVYLL</sequence>
<dbReference type="EMBL" id="GL888223">
    <property type="protein sequence ID" value="EGI64440.1"/>
    <property type="molecule type" value="Genomic_DNA"/>
</dbReference>
<dbReference type="Proteomes" id="UP000007755">
    <property type="component" value="Unassembled WGS sequence"/>
</dbReference>
<feature type="compositionally biased region" description="Basic and acidic residues" evidence="1">
    <location>
        <begin position="66"/>
        <end position="83"/>
    </location>
</feature>
<evidence type="ECO:0000313" key="3">
    <source>
        <dbReference type="Proteomes" id="UP000007755"/>
    </source>
</evidence>
<accession>F4WMX0</accession>
<dbReference type="InParanoid" id="F4WMX0"/>
<reference evidence="2" key="1">
    <citation type="submission" date="2011-02" db="EMBL/GenBank/DDBJ databases">
        <title>The genome of the leaf-cutting ant Acromyrmex echinatior suggests key adaptations to social evolution and fungus farming.</title>
        <authorList>
            <person name="Nygaard S."/>
            <person name="Zhang G."/>
        </authorList>
    </citation>
    <scope>NUCLEOTIDE SEQUENCE</scope>
</reference>
<feature type="region of interest" description="Disordered" evidence="1">
    <location>
        <begin position="58"/>
        <end position="83"/>
    </location>
</feature>
<evidence type="ECO:0000256" key="1">
    <source>
        <dbReference type="SAM" id="MobiDB-lite"/>
    </source>
</evidence>